<dbReference type="SUPFAM" id="SSF103515">
    <property type="entry name" value="Autotransporter"/>
    <property type="match status" value="1"/>
</dbReference>
<dbReference type="RefSeq" id="WP_130962776.1">
    <property type="nucleotide sequence ID" value="NZ_SIRT01000001.1"/>
</dbReference>
<evidence type="ECO:0000256" key="1">
    <source>
        <dbReference type="SAM" id="SignalP"/>
    </source>
</evidence>
<dbReference type="OrthoDB" id="945117at2"/>
<dbReference type="Proteomes" id="UP000291142">
    <property type="component" value="Unassembled WGS sequence"/>
</dbReference>
<feature type="chain" id="PRO_5020371427" evidence="1">
    <location>
        <begin position="21"/>
        <end position="159"/>
    </location>
</feature>
<accession>A0A4Q9FHK2</accession>
<dbReference type="EMBL" id="SIRT01000001">
    <property type="protein sequence ID" value="TBN06789.1"/>
    <property type="molecule type" value="Genomic_DNA"/>
</dbReference>
<protein>
    <submittedName>
        <fullName evidence="2">DUF3575 domain-containing protein</fullName>
    </submittedName>
</protein>
<comment type="caution">
    <text evidence="2">The sequence shown here is derived from an EMBL/GenBank/DDBJ whole genome shotgun (WGS) entry which is preliminary data.</text>
</comment>
<sequence>MKKLFLVVPLVLFGMFNSFAQEQVIKANPIGLAFGIANAGYEFTVKDGQTVTISGLYYNISDVSGFGAGGEYRFYFDGEAIRGWHAGPSVGYFSLSDDFDNSAGFFSIGGEVGHQWVFGEHFALDVFAGLGYIAGNSDDLAVSLSSAAVSLGVSIGYAW</sequence>
<dbReference type="InterPro" id="IPR021958">
    <property type="entry name" value="DUF3575"/>
</dbReference>
<evidence type="ECO:0000313" key="2">
    <source>
        <dbReference type="EMBL" id="TBN06789.1"/>
    </source>
</evidence>
<dbReference type="AlphaFoldDB" id="A0A4Q9FHK2"/>
<evidence type="ECO:0000313" key="3">
    <source>
        <dbReference type="Proteomes" id="UP000291142"/>
    </source>
</evidence>
<organism evidence="2 3">
    <name type="scientific">Hyunsoonleella flava</name>
    <dbReference type="NCBI Taxonomy" id="2527939"/>
    <lineage>
        <taxon>Bacteria</taxon>
        <taxon>Pseudomonadati</taxon>
        <taxon>Bacteroidota</taxon>
        <taxon>Flavobacteriia</taxon>
        <taxon>Flavobacteriales</taxon>
        <taxon>Flavobacteriaceae</taxon>
    </lineage>
</organism>
<keyword evidence="3" id="KW-1185">Reference proteome</keyword>
<gene>
    <name evidence="2" type="ORF">EYD45_02575</name>
</gene>
<feature type="signal peptide" evidence="1">
    <location>
        <begin position="1"/>
        <end position="20"/>
    </location>
</feature>
<dbReference type="InterPro" id="IPR036709">
    <property type="entry name" value="Autotransporte_beta_dom_sf"/>
</dbReference>
<proteinExistence type="predicted"/>
<keyword evidence="1" id="KW-0732">Signal</keyword>
<name>A0A4Q9FHK2_9FLAO</name>
<dbReference type="Pfam" id="PF12099">
    <property type="entry name" value="DUF3575"/>
    <property type="match status" value="1"/>
</dbReference>
<reference evidence="2 3" key="1">
    <citation type="submission" date="2019-02" db="EMBL/GenBank/DDBJ databases">
        <title>Hyunsoonleella sp., isolated from marine sediment.</title>
        <authorList>
            <person name="Liu B.-T."/>
        </authorList>
    </citation>
    <scope>NUCLEOTIDE SEQUENCE [LARGE SCALE GENOMIC DNA]</scope>
    <source>
        <strain evidence="2 3">T58</strain>
    </source>
</reference>